<dbReference type="Proteomes" id="UP001272052">
    <property type="component" value="Unassembled WGS sequence"/>
</dbReference>
<dbReference type="Gene3D" id="3.90.176.10">
    <property type="entry name" value="Toxin ADP-ribosyltransferase, Chain A, domain 1"/>
    <property type="match status" value="1"/>
</dbReference>
<evidence type="ECO:0000313" key="2">
    <source>
        <dbReference type="EMBL" id="MDV0445076.1"/>
    </source>
</evidence>
<name>A0ABU3VNX9_9EURY</name>
<organism evidence="2 3">
    <name type="scientific">Methanimicrococcus hacksteinii</name>
    <dbReference type="NCBI Taxonomy" id="3028293"/>
    <lineage>
        <taxon>Archaea</taxon>
        <taxon>Methanobacteriati</taxon>
        <taxon>Methanobacteriota</taxon>
        <taxon>Stenosarchaea group</taxon>
        <taxon>Methanomicrobia</taxon>
        <taxon>Methanosarcinales</taxon>
        <taxon>Methanosarcinaceae</taxon>
        <taxon>Methanimicrococcus</taxon>
    </lineage>
</organism>
<dbReference type="RefSeq" id="WP_318785499.1">
    <property type="nucleotide sequence ID" value="NZ_JAWDKC010000012.1"/>
</dbReference>
<dbReference type="Pfam" id="PF03496">
    <property type="entry name" value="ADPrib_exo_Tox"/>
    <property type="match status" value="1"/>
</dbReference>
<dbReference type="EMBL" id="JAWDKC010000012">
    <property type="protein sequence ID" value="MDV0445076.1"/>
    <property type="molecule type" value="Genomic_DNA"/>
</dbReference>
<proteinExistence type="predicted"/>
<evidence type="ECO:0000259" key="1">
    <source>
        <dbReference type="Pfam" id="PF03496"/>
    </source>
</evidence>
<gene>
    <name evidence="2" type="ORF">MmiAt1_06320</name>
</gene>
<sequence>MALELFTDSDTQKTFYSWIVAEKQEEYSVFVPYKKRKDLKSNEIIDIGRFQDVHSENFQKQDWSFNIPLNWKKKSWCYVINSFCRSEYFKDFMTPDEQILVSDCVSNIENAIRKSHVPGNRFIYRGVFDIDWLPDSAPGSEYTEHSFGSYSLDVKKALEYTNPESPILFRLILNSEMKALYLDKAEKEVLRPKGTTYLIDQIKTEEFEIRPNVFKMTTVYNIIEVKR</sequence>
<dbReference type="InterPro" id="IPR003540">
    <property type="entry name" value="ADP-ribosyltransferase"/>
</dbReference>
<dbReference type="SUPFAM" id="SSF56399">
    <property type="entry name" value="ADP-ribosylation"/>
    <property type="match status" value="1"/>
</dbReference>
<accession>A0ABU3VNX9</accession>
<comment type="caution">
    <text evidence="2">The sequence shown here is derived from an EMBL/GenBank/DDBJ whole genome shotgun (WGS) entry which is preliminary data.</text>
</comment>
<protein>
    <recommendedName>
        <fullName evidence="1">ADP ribosyltransferase domain-containing protein</fullName>
    </recommendedName>
</protein>
<reference evidence="2 3" key="1">
    <citation type="submission" date="2023-06" db="EMBL/GenBank/DDBJ databases">
        <title>Genome sequence of Methanimicrococcus sp. At1.</title>
        <authorList>
            <person name="Protasov E."/>
            <person name="Platt K."/>
            <person name="Poehlein A."/>
            <person name="Daniel R."/>
            <person name="Brune A."/>
        </authorList>
    </citation>
    <scope>NUCLEOTIDE SEQUENCE [LARGE SCALE GENOMIC DNA]</scope>
    <source>
        <strain evidence="2 3">At1</strain>
    </source>
</reference>
<evidence type="ECO:0000313" key="3">
    <source>
        <dbReference type="Proteomes" id="UP001272052"/>
    </source>
</evidence>
<feature type="domain" description="ADP ribosyltransferase" evidence="1">
    <location>
        <begin position="102"/>
        <end position="206"/>
    </location>
</feature>
<keyword evidence="3" id="KW-1185">Reference proteome</keyword>